<dbReference type="InterPro" id="IPR026961">
    <property type="entry name" value="PGG_dom"/>
</dbReference>
<dbReference type="Proteomes" id="UP000811246">
    <property type="component" value="Chromosome 7"/>
</dbReference>
<keyword evidence="5 7" id="KW-0040">ANK repeat</keyword>
<evidence type="ECO:0000313" key="12">
    <source>
        <dbReference type="Proteomes" id="UP000811246"/>
    </source>
</evidence>
<dbReference type="Pfam" id="PF13962">
    <property type="entry name" value="PGG"/>
    <property type="match status" value="1"/>
</dbReference>
<feature type="region of interest" description="Disordered" evidence="8">
    <location>
        <begin position="393"/>
        <end position="421"/>
    </location>
</feature>
<dbReference type="PROSITE" id="PS50297">
    <property type="entry name" value="ANK_REP_REGION"/>
    <property type="match status" value="5"/>
</dbReference>
<feature type="transmembrane region" description="Helical" evidence="9">
    <location>
        <begin position="516"/>
        <end position="536"/>
    </location>
</feature>
<dbReference type="GO" id="GO:0005886">
    <property type="term" value="C:plasma membrane"/>
    <property type="evidence" value="ECO:0007669"/>
    <property type="project" value="TreeGrafter"/>
</dbReference>
<keyword evidence="4 9" id="KW-1133">Transmembrane helix</keyword>
<comment type="caution">
    <text evidence="11">The sequence shown here is derived from an EMBL/GenBank/DDBJ whole genome shotgun (WGS) entry which is preliminary data.</text>
</comment>
<gene>
    <name evidence="11" type="ORF">I3842_07G056100</name>
</gene>
<feature type="domain" description="PGG" evidence="10">
    <location>
        <begin position="431"/>
        <end position="533"/>
    </location>
</feature>
<dbReference type="EMBL" id="CM031831">
    <property type="protein sequence ID" value="KAG6702831.1"/>
    <property type="molecule type" value="Genomic_DNA"/>
</dbReference>
<feature type="transmembrane region" description="Helical" evidence="9">
    <location>
        <begin position="470"/>
        <end position="496"/>
    </location>
</feature>
<evidence type="ECO:0000256" key="6">
    <source>
        <dbReference type="ARBA" id="ARBA00023136"/>
    </source>
</evidence>
<dbReference type="Pfam" id="PF12796">
    <property type="entry name" value="Ank_2"/>
    <property type="match status" value="3"/>
</dbReference>
<evidence type="ECO:0000313" key="11">
    <source>
        <dbReference type="EMBL" id="KAG6702831.1"/>
    </source>
</evidence>
<name>A0A922JC44_CARIL</name>
<keyword evidence="6 9" id="KW-0472">Membrane</keyword>
<dbReference type="AlphaFoldDB" id="A0A922JC44"/>
<dbReference type="PROSITE" id="PS50088">
    <property type="entry name" value="ANK_REPEAT"/>
    <property type="match status" value="5"/>
</dbReference>
<protein>
    <recommendedName>
        <fullName evidence="10">PGG domain-containing protein</fullName>
    </recommendedName>
</protein>
<evidence type="ECO:0000256" key="3">
    <source>
        <dbReference type="ARBA" id="ARBA00022737"/>
    </source>
</evidence>
<feature type="transmembrane region" description="Helical" evidence="9">
    <location>
        <begin position="439"/>
        <end position="458"/>
    </location>
</feature>
<evidence type="ECO:0000259" key="10">
    <source>
        <dbReference type="Pfam" id="PF13962"/>
    </source>
</evidence>
<feature type="repeat" description="ANK" evidence="7">
    <location>
        <begin position="72"/>
        <end position="98"/>
    </location>
</feature>
<organism evidence="11 12">
    <name type="scientific">Carya illinoinensis</name>
    <name type="common">Pecan</name>
    <dbReference type="NCBI Taxonomy" id="32201"/>
    <lineage>
        <taxon>Eukaryota</taxon>
        <taxon>Viridiplantae</taxon>
        <taxon>Streptophyta</taxon>
        <taxon>Embryophyta</taxon>
        <taxon>Tracheophyta</taxon>
        <taxon>Spermatophyta</taxon>
        <taxon>Magnoliopsida</taxon>
        <taxon>eudicotyledons</taxon>
        <taxon>Gunneridae</taxon>
        <taxon>Pentapetalae</taxon>
        <taxon>rosids</taxon>
        <taxon>fabids</taxon>
        <taxon>Fagales</taxon>
        <taxon>Juglandaceae</taxon>
        <taxon>Carya</taxon>
    </lineage>
</organism>
<sequence>MDPTMIYKATAKNDTTFFNQIMSNLQSPEDILKPITDNEDSILHVATKFKREDFAKILINLNEFLINKKNKKGDTPLHVAASIGCWGITKILIDRSSSSILETVNIDKDTALHVAVRNDQHSVVELLIQHNQGLAKMVNEVGESALFLAVERNNYHTAKYILDVVPESINCGGRNHMNVLHVAIIRIGANFLLEVIQKKPNLASEADAFGWTPLHYAAYYGREQVMELLLQYAGSSEFHKKDKEGMSALHIAAERGHLKIVKKVVSKFPSTYELLDNRGRTPLHVAAESGKSLPMLLYLFSNAPDDLINKRDNRGNTLLHLAAVNARFWTLAGLASDRRVDRGAINKEGLSCLEILKPRIMTVPSSEDVIFSLEGLGFLPSLQAAFPGRTIKVQTTGTSEPQIESRKTSKQEENDSSINGKTELGADGSFIKEKANVNLLVATFVATVTFAAIFTMPYKQDGATSGQNLAFGAFAIANSISFVLSAASMFLHFLAFGRKGEAPDAFSGFLTYSGQLVPSAVYALVVAYSTGSYGVLAHYSPKIASLAFGFGLIFFIGPLFAFIRL</sequence>
<feature type="repeat" description="ANK" evidence="7">
    <location>
        <begin position="209"/>
        <end position="241"/>
    </location>
</feature>
<feature type="transmembrane region" description="Helical" evidence="9">
    <location>
        <begin position="543"/>
        <end position="563"/>
    </location>
</feature>
<feature type="repeat" description="ANK" evidence="7">
    <location>
        <begin position="278"/>
        <end position="305"/>
    </location>
</feature>
<keyword evidence="2 9" id="KW-0812">Transmembrane</keyword>
<evidence type="ECO:0000256" key="4">
    <source>
        <dbReference type="ARBA" id="ARBA00022989"/>
    </source>
</evidence>
<keyword evidence="3" id="KW-0677">Repeat</keyword>
<evidence type="ECO:0000256" key="2">
    <source>
        <dbReference type="ARBA" id="ARBA00022692"/>
    </source>
</evidence>
<dbReference type="Pfam" id="PF00023">
    <property type="entry name" value="Ank"/>
    <property type="match status" value="1"/>
</dbReference>
<evidence type="ECO:0000256" key="8">
    <source>
        <dbReference type="SAM" id="MobiDB-lite"/>
    </source>
</evidence>
<evidence type="ECO:0000256" key="1">
    <source>
        <dbReference type="ARBA" id="ARBA00004141"/>
    </source>
</evidence>
<proteinExistence type="predicted"/>
<evidence type="ECO:0000256" key="9">
    <source>
        <dbReference type="SAM" id="Phobius"/>
    </source>
</evidence>
<dbReference type="InterPro" id="IPR002110">
    <property type="entry name" value="Ankyrin_rpt"/>
</dbReference>
<dbReference type="PANTHER" id="PTHR24186:SF50">
    <property type="entry name" value="ANKYRIN REPEAT-CONTAINING PROTEIN ITN1-LIKE ISOFORM X1"/>
    <property type="match status" value="1"/>
</dbReference>
<dbReference type="SMART" id="SM00248">
    <property type="entry name" value="ANK"/>
    <property type="match status" value="8"/>
</dbReference>
<evidence type="ECO:0000256" key="5">
    <source>
        <dbReference type="ARBA" id="ARBA00023043"/>
    </source>
</evidence>
<dbReference type="PANTHER" id="PTHR24186">
    <property type="entry name" value="PROTEIN PHOSPHATASE 1 REGULATORY SUBUNIT"/>
    <property type="match status" value="1"/>
</dbReference>
<accession>A0A922JC44</accession>
<feature type="non-terminal residue" evidence="11">
    <location>
        <position position="565"/>
    </location>
</feature>
<feature type="compositionally biased region" description="Basic and acidic residues" evidence="8">
    <location>
        <begin position="403"/>
        <end position="413"/>
    </location>
</feature>
<evidence type="ECO:0000256" key="7">
    <source>
        <dbReference type="PROSITE-ProRule" id="PRU00023"/>
    </source>
</evidence>
<feature type="compositionally biased region" description="Polar residues" evidence="8">
    <location>
        <begin position="393"/>
        <end position="402"/>
    </location>
</feature>
<feature type="repeat" description="ANK" evidence="7">
    <location>
        <begin position="107"/>
        <end position="131"/>
    </location>
</feature>
<reference evidence="11" key="1">
    <citation type="submission" date="2021-01" db="EMBL/GenBank/DDBJ databases">
        <authorList>
            <person name="Lovell J.T."/>
            <person name="Bentley N."/>
            <person name="Bhattarai G."/>
            <person name="Jenkins J.W."/>
            <person name="Sreedasyam A."/>
            <person name="Alarcon Y."/>
            <person name="Bock C."/>
            <person name="Boston L."/>
            <person name="Carlson J."/>
            <person name="Cervantes K."/>
            <person name="Clermont K."/>
            <person name="Krom N."/>
            <person name="Kubenka K."/>
            <person name="Mamidi S."/>
            <person name="Mattison C."/>
            <person name="Monteros M."/>
            <person name="Pisani C."/>
            <person name="Plott C."/>
            <person name="Rajasekar S."/>
            <person name="Rhein H.S."/>
            <person name="Rohla C."/>
            <person name="Song M."/>
            <person name="Hilaire R.S."/>
            <person name="Shu S."/>
            <person name="Wells L."/>
            <person name="Wang X."/>
            <person name="Webber J."/>
            <person name="Heerema R.J."/>
            <person name="Klein P."/>
            <person name="Conner P."/>
            <person name="Grauke L."/>
            <person name="Grimwood J."/>
            <person name="Schmutz J."/>
            <person name="Randall J.J."/>
        </authorList>
    </citation>
    <scope>NUCLEOTIDE SEQUENCE</scope>
    <source>
        <tissue evidence="11">Leaf</tissue>
    </source>
</reference>
<feature type="repeat" description="ANK" evidence="7">
    <location>
        <begin position="244"/>
        <end position="267"/>
    </location>
</feature>
<comment type="subcellular location">
    <subcellularLocation>
        <location evidence="1">Membrane</location>
        <topology evidence="1">Multi-pass membrane protein</topology>
    </subcellularLocation>
</comment>